<protein>
    <submittedName>
        <fullName evidence="1">Uncharacterized protein</fullName>
    </submittedName>
</protein>
<dbReference type="AlphaFoldDB" id="A0A9P5DNQ1"/>
<reference evidence="1" key="1">
    <citation type="journal article" date="2017" name="Mycologia">
        <title>Fusarium algeriense, sp. nov., a novel toxigenic crown rot pathogen of durum wheat from Algeria is nested in the Fusarium burgessii species complex.</title>
        <authorList>
            <person name="Laraba I."/>
            <person name="Keddad A."/>
            <person name="Boureghda H."/>
            <person name="Abdallah N."/>
            <person name="Vaughan M.M."/>
            <person name="Proctor R.H."/>
            <person name="Busman M."/>
            <person name="O'Donnell K."/>
        </authorList>
    </citation>
    <scope>NUCLEOTIDE SEQUENCE</scope>
    <source>
        <strain evidence="1">NRRL 25174</strain>
    </source>
</reference>
<name>A0A9P5DNQ1_9HYPO</name>
<keyword evidence="2" id="KW-1185">Reference proteome</keyword>
<evidence type="ECO:0000313" key="1">
    <source>
        <dbReference type="EMBL" id="KAF4333237.1"/>
    </source>
</evidence>
<reference evidence="1" key="2">
    <citation type="submission" date="2020-02" db="EMBL/GenBank/DDBJ databases">
        <title>Identification and distribution of gene clusters putatively required for synthesis of sphingolipid metabolism inhibitors in phylogenetically diverse species of the filamentous fungus Fusarium.</title>
        <authorList>
            <person name="Kim H.-S."/>
            <person name="Busman M."/>
            <person name="Brown D.W."/>
            <person name="Divon H."/>
            <person name="Uhlig S."/>
            <person name="Proctor R.H."/>
        </authorList>
    </citation>
    <scope>NUCLEOTIDE SEQUENCE</scope>
    <source>
        <strain evidence="1">NRRL 25174</strain>
    </source>
</reference>
<evidence type="ECO:0000313" key="2">
    <source>
        <dbReference type="Proteomes" id="UP000730481"/>
    </source>
</evidence>
<organism evidence="1 2">
    <name type="scientific">Fusarium beomiforme</name>
    <dbReference type="NCBI Taxonomy" id="44412"/>
    <lineage>
        <taxon>Eukaryota</taxon>
        <taxon>Fungi</taxon>
        <taxon>Dikarya</taxon>
        <taxon>Ascomycota</taxon>
        <taxon>Pezizomycotina</taxon>
        <taxon>Sordariomycetes</taxon>
        <taxon>Hypocreomycetidae</taxon>
        <taxon>Hypocreales</taxon>
        <taxon>Nectriaceae</taxon>
        <taxon>Fusarium</taxon>
        <taxon>Fusarium burgessii species complex</taxon>
    </lineage>
</organism>
<accession>A0A9P5DNQ1</accession>
<proteinExistence type="predicted"/>
<dbReference type="Proteomes" id="UP000730481">
    <property type="component" value="Unassembled WGS sequence"/>
</dbReference>
<sequence>MLRLQASSMGFPIIRTAYGPGSDEQFQHALGLIGFIAQVWADKEVLSVQRGFARYNEYKPALDQISTDVDLRPNNDFVRRYQNDILEDEQLDGASVTTVREYYKDWVTSKEGSEYTGDMCYVLHHARCRDVGSAC</sequence>
<dbReference type="EMBL" id="PVQB02000885">
    <property type="protein sequence ID" value="KAF4333237.1"/>
    <property type="molecule type" value="Genomic_DNA"/>
</dbReference>
<comment type="caution">
    <text evidence="1">The sequence shown here is derived from an EMBL/GenBank/DDBJ whole genome shotgun (WGS) entry which is preliminary data.</text>
</comment>
<dbReference type="OrthoDB" id="6499973at2759"/>
<gene>
    <name evidence="1" type="ORF">FBEOM_12972</name>
</gene>